<dbReference type="VEuPathDB" id="TriTrypDB:TcIL3000_9_3000"/>
<gene>
    <name evidence="1" type="ORF">TCIL3000_9_3000</name>
</gene>
<organism evidence="1">
    <name type="scientific">Trypanosoma congolense (strain IL3000)</name>
    <dbReference type="NCBI Taxonomy" id="1068625"/>
    <lineage>
        <taxon>Eukaryota</taxon>
        <taxon>Discoba</taxon>
        <taxon>Euglenozoa</taxon>
        <taxon>Kinetoplastea</taxon>
        <taxon>Metakinetoplastina</taxon>
        <taxon>Trypanosomatida</taxon>
        <taxon>Trypanosomatidae</taxon>
        <taxon>Trypanosoma</taxon>
        <taxon>Nannomonas</taxon>
    </lineage>
</organism>
<dbReference type="AlphaFoldDB" id="G0UU39"/>
<accession>G0UU39</accession>
<protein>
    <submittedName>
        <fullName evidence="1">Uncharacterized protein</fullName>
    </submittedName>
</protein>
<proteinExistence type="predicted"/>
<evidence type="ECO:0000313" key="1">
    <source>
        <dbReference type="EMBL" id="CCC92903.1"/>
    </source>
</evidence>
<dbReference type="EMBL" id="HE575322">
    <property type="protein sequence ID" value="CCC92903.1"/>
    <property type="molecule type" value="Genomic_DNA"/>
</dbReference>
<sequence>MFAWLKSSPQAAALAAGGSSLALEQRLARVTADDIAGVTPADVQLLKQRIAPDDLQCATRVMLENNRYSEVMASASAASLHAASRGIDAACRNSLAAVAQRNLLALYNIFPYITENHINQLHALFSDDV</sequence>
<reference evidence="1" key="1">
    <citation type="journal article" date="2012" name="Proc. Natl. Acad. Sci. U.S.A.">
        <title>Antigenic diversity is generated by distinct evolutionary mechanisms in African trypanosome species.</title>
        <authorList>
            <person name="Jackson A.P."/>
            <person name="Berry A."/>
            <person name="Aslett M."/>
            <person name="Allison H.C."/>
            <person name="Burton P."/>
            <person name="Vavrova-Anderson J."/>
            <person name="Brown R."/>
            <person name="Browne H."/>
            <person name="Corton N."/>
            <person name="Hauser H."/>
            <person name="Gamble J."/>
            <person name="Gilderthorp R."/>
            <person name="Marcello L."/>
            <person name="McQuillan J."/>
            <person name="Otto T.D."/>
            <person name="Quail M.A."/>
            <person name="Sanders M.J."/>
            <person name="van Tonder A."/>
            <person name="Ginger M.L."/>
            <person name="Field M.C."/>
            <person name="Barry J.D."/>
            <person name="Hertz-Fowler C."/>
            <person name="Berriman M."/>
        </authorList>
    </citation>
    <scope>NUCLEOTIDE SEQUENCE</scope>
    <source>
        <strain evidence="1">IL3000</strain>
    </source>
</reference>
<name>G0UU39_TRYCI</name>